<evidence type="ECO:0000256" key="7">
    <source>
        <dbReference type="PIRSR" id="PIRSR600917-52"/>
    </source>
</evidence>
<evidence type="ECO:0000313" key="9">
    <source>
        <dbReference type="EMBL" id="EHP50742.1"/>
    </source>
</evidence>
<evidence type="ECO:0000256" key="1">
    <source>
        <dbReference type="ARBA" id="ARBA00001913"/>
    </source>
</evidence>
<keyword evidence="5" id="KW-0378">Hydrolase</keyword>
<dbReference type="HOGENOM" id="CLU_006332_10_4_10"/>
<dbReference type="InterPro" id="IPR017850">
    <property type="entry name" value="Alkaline_phosphatase_core_sf"/>
</dbReference>
<keyword evidence="10" id="KW-1185">Reference proteome</keyword>
<evidence type="ECO:0000256" key="2">
    <source>
        <dbReference type="ARBA" id="ARBA00008779"/>
    </source>
</evidence>
<dbReference type="Gene3D" id="3.30.1120.10">
    <property type="match status" value="1"/>
</dbReference>
<dbReference type="EMBL" id="ADMC01000005">
    <property type="protein sequence ID" value="EHP50742.1"/>
    <property type="molecule type" value="Genomic_DNA"/>
</dbReference>
<evidence type="ECO:0000259" key="8">
    <source>
        <dbReference type="Pfam" id="PF00884"/>
    </source>
</evidence>
<comment type="similarity">
    <text evidence="2">Belongs to the sulfatase family.</text>
</comment>
<dbReference type="AlphaFoldDB" id="H1DDU5"/>
<comment type="PTM">
    <text evidence="7">The conversion to 3-oxoalanine (also known as C-formylglycine, FGly), of a serine or cysteine residue in prokaryotes and of a cysteine residue in eukaryotes, is critical for catalytic activity.</text>
</comment>
<dbReference type="eggNOG" id="COG3119">
    <property type="taxonomic scope" value="Bacteria"/>
</dbReference>
<proteinExistence type="inferred from homology"/>
<feature type="domain" description="Sulfatase N-terminal" evidence="8">
    <location>
        <begin position="29"/>
        <end position="388"/>
    </location>
</feature>
<organism evidence="9 10">
    <name type="scientific">Odoribacter laneus YIT 12061</name>
    <dbReference type="NCBI Taxonomy" id="742817"/>
    <lineage>
        <taxon>Bacteria</taxon>
        <taxon>Pseudomonadati</taxon>
        <taxon>Bacteroidota</taxon>
        <taxon>Bacteroidia</taxon>
        <taxon>Bacteroidales</taxon>
        <taxon>Odoribacteraceae</taxon>
        <taxon>Odoribacter</taxon>
    </lineage>
</organism>
<dbReference type="GO" id="GO:0004065">
    <property type="term" value="F:arylsulfatase activity"/>
    <property type="evidence" value="ECO:0007669"/>
    <property type="project" value="TreeGrafter"/>
</dbReference>
<evidence type="ECO:0000256" key="4">
    <source>
        <dbReference type="ARBA" id="ARBA00022729"/>
    </source>
</evidence>
<comment type="caution">
    <text evidence="9">The sequence shown here is derived from an EMBL/GenBank/DDBJ whole genome shotgun (WGS) entry which is preliminary data.</text>
</comment>
<dbReference type="FunFam" id="3.40.720.10:FF:000101">
    <property type="entry name" value="Secreted sulfatase ydeN"/>
    <property type="match status" value="1"/>
</dbReference>
<protein>
    <recommendedName>
        <fullName evidence="8">Sulfatase N-terminal domain-containing protein</fullName>
    </recommendedName>
</protein>
<dbReference type="PATRIC" id="fig|742817.3.peg.460"/>
<keyword evidence="3" id="KW-0479">Metal-binding</keyword>
<sequence length="513" mass="57784">MDKRLWLSLAVASWTGLESVQAAQPEQRPNIILFLVDDMGWQDTSVPFWKQRTSSNEKFETPNMERLAAQGMKFTQAYACSVSSPSRCSLFSGMNAARHRVTNWTYPKNKTTDQKSDVLLLPEWNMNGICQVAGIEHTCQVTSLAQVLKDNGYHTIHCGKAHFGALNTPGESPYHMGFEVNIAGHAGGAPTSYLSEENYGNRTDGKPNPWFAVPGLEHYWGKDVFLSEALTLEAKKALDKARQYHQPFFLYMAHYAVHVPIDKDRRFYQKYLDKGLSPKEAAYASLVEGMDKSLGDLMDYLEKYQLADNTIILFMSDNGGLSAEPAWRDGELHTQNAPLNSGKGSAYEGGIREPMIVKWPGVTAAGTICEKPLIIEDFYPTILEMAGIKQYKTVQKIDGVSFMPLLNHTGDPSEGREFYWNFPNLWGNTGPGIGATATIRKGDWKLIYYYESGRKELFNIREDIGESRNCEEQYPKLVKKLSKRLGNYLRKVKAQRPAYKATASPVPWPDEVR</sequence>
<accession>H1DDU5</accession>
<dbReference type="InterPro" id="IPR000917">
    <property type="entry name" value="Sulfatase_N"/>
</dbReference>
<feature type="modified residue" description="3-oxoalanine (Ser)" evidence="7">
    <location>
        <position position="83"/>
    </location>
</feature>
<dbReference type="RefSeq" id="WP_009135585.1">
    <property type="nucleotide sequence ID" value="NZ_JH594596.1"/>
</dbReference>
<dbReference type="SUPFAM" id="SSF53649">
    <property type="entry name" value="Alkaline phosphatase-like"/>
    <property type="match status" value="1"/>
</dbReference>
<evidence type="ECO:0000313" key="10">
    <source>
        <dbReference type="Proteomes" id="UP000004892"/>
    </source>
</evidence>
<dbReference type="Proteomes" id="UP000004892">
    <property type="component" value="Unassembled WGS sequence"/>
</dbReference>
<dbReference type="PANTHER" id="PTHR42693">
    <property type="entry name" value="ARYLSULFATASE FAMILY MEMBER"/>
    <property type="match status" value="1"/>
</dbReference>
<dbReference type="CDD" id="cd16144">
    <property type="entry name" value="ARS_like"/>
    <property type="match status" value="1"/>
</dbReference>
<comment type="cofactor">
    <cofactor evidence="1">
        <name>Ca(2+)</name>
        <dbReference type="ChEBI" id="CHEBI:29108"/>
    </cofactor>
</comment>
<evidence type="ECO:0000256" key="6">
    <source>
        <dbReference type="ARBA" id="ARBA00022837"/>
    </source>
</evidence>
<dbReference type="STRING" id="742817.HMPREF9449_00431"/>
<name>H1DDU5_9BACT</name>
<keyword evidence="4" id="KW-0732">Signal</keyword>
<keyword evidence="6" id="KW-0106">Calcium</keyword>
<dbReference type="InterPro" id="IPR050738">
    <property type="entry name" value="Sulfatase"/>
</dbReference>
<dbReference type="Gene3D" id="3.40.720.10">
    <property type="entry name" value="Alkaline Phosphatase, subunit A"/>
    <property type="match status" value="1"/>
</dbReference>
<dbReference type="PANTHER" id="PTHR42693:SF42">
    <property type="entry name" value="ARYLSULFATASE G"/>
    <property type="match status" value="1"/>
</dbReference>
<evidence type="ECO:0000256" key="3">
    <source>
        <dbReference type="ARBA" id="ARBA00022723"/>
    </source>
</evidence>
<reference evidence="9 10" key="1">
    <citation type="submission" date="2012-01" db="EMBL/GenBank/DDBJ databases">
        <title>The Genome Sequence of Odoribacter laneus YIT 12061.</title>
        <authorList>
            <consortium name="The Broad Institute Genome Sequencing Platform"/>
            <person name="Earl A."/>
            <person name="Ward D."/>
            <person name="Feldgarden M."/>
            <person name="Gevers D."/>
            <person name="Morotomi M."/>
            <person name="Young S.K."/>
            <person name="Zeng Q."/>
            <person name="Gargeya S."/>
            <person name="Fitzgerald M."/>
            <person name="Haas B."/>
            <person name="Abouelleil A."/>
            <person name="Alvarado L."/>
            <person name="Arachchi H.M."/>
            <person name="Berlin A."/>
            <person name="Chapman S.B."/>
            <person name="Gearin G."/>
            <person name="Goldberg J."/>
            <person name="Griggs A."/>
            <person name="Gujja S."/>
            <person name="Hansen M."/>
            <person name="Heiman D."/>
            <person name="Howarth C."/>
            <person name="Larimer J."/>
            <person name="Lui A."/>
            <person name="MacDonald P.J.P."/>
            <person name="McCowen C."/>
            <person name="Montmayeur A."/>
            <person name="Murphy C."/>
            <person name="Neiman D."/>
            <person name="Pearson M."/>
            <person name="Priest M."/>
            <person name="Roberts A."/>
            <person name="Saif S."/>
            <person name="Shea T."/>
            <person name="Sisk P."/>
            <person name="Stolte C."/>
            <person name="Sykes S."/>
            <person name="Wortman J."/>
            <person name="Nusbaum C."/>
            <person name="Birren B."/>
        </authorList>
    </citation>
    <scope>NUCLEOTIDE SEQUENCE [LARGE SCALE GENOMIC DNA]</scope>
    <source>
        <strain evidence="9 10">YIT 12061</strain>
    </source>
</reference>
<gene>
    <name evidence="9" type="ORF">HMPREF9449_00431</name>
</gene>
<evidence type="ECO:0000256" key="5">
    <source>
        <dbReference type="ARBA" id="ARBA00022801"/>
    </source>
</evidence>
<dbReference type="Pfam" id="PF00884">
    <property type="entry name" value="Sulfatase"/>
    <property type="match status" value="1"/>
</dbReference>
<dbReference type="GO" id="GO:0046872">
    <property type="term" value="F:metal ion binding"/>
    <property type="evidence" value="ECO:0007669"/>
    <property type="project" value="UniProtKB-KW"/>
</dbReference>
<dbReference type="GeneID" id="98068083"/>